<protein>
    <submittedName>
        <fullName evidence="3">Trypsin-like peptidase domain-containing protein</fullName>
    </submittedName>
</protein>
<sequence length="414" mass="42459">MESRKLPAPAILPNITAVSLSALLLAGCTAPVASPPRDSPPTTSATVTQQPSPTSPAPSPSPTTALPTSSERAAPTSWPEVVAEVQSGVGQLSVTGCAVNSTGTGFLVAPDLVVTAAHVVDDAAAISIDFGGTSVGGVILGFNELADLALVRLESKAAGHQFQFQSSEPPIGTEVAALGFPQRESLTLTRGVVSGLNRDINFGSGVIGNMLQTDTAINPGNSGGPLLNLEGKVTGVVSATRKDSEGMAYAVTAPRVTEAVSEWQKRGVPMAPVDCGEAPAPNSGIFPMKVSSNHDQASNIGQALLLHGQGINRGAYSAAFKQFTPELGASFGGEAKWSEGLGSSYWTKLEVVNVTGAGDSLEANVLLQTRQDAGHGVDGQTCSNWRITYTIVWDGAAWRIAGTSLPHGKPQPCS</sequence>
<feature type="chain" id="PRO_5039144884" evidence="2">
    <location>
        <begin position="34"/>
        <end position="414"/>
    </location>
</feature>
<gene>
    <name evidence="3" type="ORF">SAMN04489743_3790</name>
</gene>
<dbReference type="Gene3D" id="2.40.10.120">
    <property type="match status" value="1"/>
</dbReference>
<reference evidence="4" key="1">
    <citation type="submission" date="2016-10" db="EMBL/GenBank/DDBJ databases">
        <authorList>
            <person name="Varghese N."/>
            <person name="Submissions S."/>
        </authorList>
    </citation>
    <scope>NUCLEOTIDE SEQUENCE [LARGE SCALE GENOMIC DNA]</scope>
    <source>
        <strain evidence="4">IMMIB L-1606</strain>
    </source>
</reference>
<dbReference type="AlphaFoldDB" id="A0A1H2BLF6"/>
<dbReference type="OrthoDB" id="9766361at2"/>
<evidence type="ECO:0000256" key="2">
    <source>
        <dbReference type="SAM" id="SignalP"/>
    </source>
</evidence>
<dbReference type="InterPro" id="IPR001940">
    <property type="entry name" value="Peptidase_S1C"/>
</dbReference>
<dbReference type="PANTHER" id="PTHR43019">
    <property type="entry name" value="SERINE ENDOPROTEASE DEGS"/>
    <property type="match status" value="1"/>
</dbReference>
<keyword evidence="4" id="KW-1185">Reference proteome</keyword>
<feature type="region of interest" description="Disordered" evidence="1">
    <location>
        <begin position="31"/>
        <end position="79"/>
    </location>
</feature>
<evidence type="ECO:0000313" key="4">
    <source>
        <dbReference type="Proteomes" id="UP000198751"/>
    </source>
</evidence>
<dbReference type="EMBL" id="LT629779">
    <property type="protein sequence ID" value="SDT59095.1"/>
    <property type="molecule type" value="Genomic_DNA"/>
</dbReference>
<dbReference type="PANTHER" id="PTHR43019:SF23">
    <property type="entry name" value="PROTEASE DO-LIKE 5, CHLOROPLASTIC"/>
    <property type="match status" value="1"/>
</dbReference>
<dbReference type="GO" id="GO:0004252">
    <property type="term" value="F:serine-type endopeptidase activity"/>
    <property type="evidence" value="ECO:0007669"/>
    <property type="project" value="InterPro"/>
</dbReference>
<dbReference type="PROSITE" id="PS51257">
    <property type="entry name" value="PROKAR_LIPOPROTEIN"/>
    <property type="match status" value="1"/>
</dbReference>
<dbReference type="GO" id="GO:0006508">
    <property type="term" value="P:proteolysis"/>
    <property type="evidence" value="ECO:0007669"/>
    <property type="project" value="InterPro"/>
</dbReference>
<accession>A0A1H2BLF6</accession>
<feature type="signal peptide" evidence="2">
    <location>
        <begin position="1"/>
        <end position="33"/>
    </location>
</feature>
<organism evidence="3 4">
    <name type="scientific">Pseudarthrobacter equi</name>
    <dbReference type="NCBI Taxonomy" id="728066"/>
    <lineage>
        <taxon>Bacteria</taxon>
        <taxon>Bacillati</taxon>
        <taxon>Actinomycetota</taxon>
        <taxon>Actinomycetes</taxon>
        <taxon>Micrococcales</taxon>
        <taxon>Micrococcaceae</taxon>
        <taxon>Pseudarthrobacter</taxon>
    </lineage>
</organism>
<dbReference type="SUPFAM" id="SSF50494">
    <property type="entry name" value="Trypsin-like serine proteases"/>
    <property type="match status" value="1"/>
</dbReference>
<proteinExistence type="predicted"/>
<dbReference type="Proteomes" id="UP000198751">
    <property type="component" value="Chromosome I"/>
</dbReference>
<name>A0A1H2BLF6_9MICC</name>
<feature type="compositionally biased region" description="Low complexity" evidence="1">
    <location>
        <begin position="40"/>
        <end position="52"/>
    </location>
</feature>
<keyword evidence="2" id="KW-0732">Signal</keyword>
<evidence type="ECO:0000313" key="3">
    <source>
        <dbReference type="EMBL" id="SDT59095.1"/>
    </source>
</evidence>
<dbReference type="PRINTS" id="PR00834">
    <property type="entry name" value="PROTEASES2C"/>
</dbReference>
<dbReference type="InterPro" id="IPR009003">
    <property type="entry name" value="Peptidase_S1_PA"/>
</dbReference>
<dbReference type="Pfam" id="PF13365">
    <property type="entry name" value="Trypsin_2"/>
    <property type="match status" value="1"/>
</dbReference>
<evidence type="ECO:0000256" key="1">
    <source>
        <dbReference type="SAM" id="MobiDB-lite"/>
    </source>
</evidence>